<comment type="caution">
    <text evidence="2">The sequence shown here is derived from an EMBL/GenBank/DDBJ whole genome shotgun (WGS) entry which is preliminary data.</text>
</comment>
<dbReference type="AlphaFoldDB" id="A0A848DSF4"/>
<proteinExistence type="predicted"/>
<evidence type="ECO:0000313" key="2">
    <source>
        <dbReference type="EMBL" id="NMH95455.1"/>
    </source>
</evidence>
<protein>
    <submittedName>
        <fullName evidence="2">Uncharacterized protein</fullName>
    </submittedName>
</protein>
<gene>
    <name evidence="2" type="ORF">HF519_28705</name>
</gene>
<organism evidence="2 3">
    <name type="scientific">Pseudonocardia bannensis</name>
    <dbReference type="NCBI Taxonomy" id="630973"/>
    <lineage>
        <taxon>Bacteria</taxon>
        <taxon>Bacillati</taxon>
        <taxon>Actinomycetota</taxon>
        <taxon>Actinomycetes</taxon>
        <taxon>Pseudonocardiales</taxon>
        <taxon>Pseudonocardiaceae</taxon>
        <taxon>Pseudonocardia</taxon>
    </lineage>
</organism>
<reference evidence="2 3" key="1">
    <citation type="submission" date="2020-04" db="EMBL/GenBank/DDBJ databases">
        <authorList>
            <person name="Klaysubun C."/>
            <person name="Duangmal K."/>
            <person name="Lipun K."/>
        </authorList>
    </citation>
    <scope>NUCLEOTIDE SEQUENCE [LARGE SCALE GENOMIC DNA]</scope>
    <source>
        <strain evidence="2 3">DSM 45300</strain>
    </source>
</reference>
<sequence length="350" mass="36344">MAGPATPPPPDMPDETDPADAPMRLLVSDQLADPAAGWGMGTLGALAEFARDSREPASRGPSSVVTPRGGIQLVLPGGVVAVAYETPAGPDLHWHHAIAFCLPADAARRSVRTAVTELGPDGDAMRPQDAGAILFDLGLGTPTVDACVRTADPGLIAELRAAEGRSLFDPELGLAAVVAAHSPHRVFVTACGRIEVFTAIPPPGGRSPVGPHTHLLPHLLQQDRTHPATAPIPEGWVPAAHLYPAHPAADQAGRPLPFDAARHAAFQALLVEFGDPVLGAVKAGVIAAVRARRGPEGEYLPTHPPARATVAVALRQLARTDGTSAAFHAWRRQHAATPDLIDPEEGPNPG</sequence>
<dbReference type="InterPro" id="IPR053838">
    <property type="entry name" value="DUF6925"/>
</dbReference>
<dbReference type="Pfam" id="PF21973">
    <property type="entry name" value="DUF6925"/>
    <property type="match status" value="1"/>
</dbReference>
<feature type="compositionally biased region" description="Pro residues" evidence="1">
    <location>
        <begin position="1"/>
        <end position="11"/>
    </location>
</feature>
<evidence type="ECO:0000313" key="3">
    <source>
        <dbReference type="Proteomes" id="UP000586918"/>
    </source>
</evidence>
<accession>A0A848DSF4</accession>
<dbReference type="RefSeq" id="WP_169416111.1">
    <property type="nucleotide sequence ID" value="NZ_JAAXKZ010000192.1"/>
</dbReference>
<keyword evidence="3" id="KW-1185">Reference proteome</keyword>
<dbReference type="EMBL" id="JAAXKZ010000192">
    <property type="protein sequence ID" value="NMH95455.1"/>
    <property type="molecule type" value="Genomic_DNA"/>
</dbReference>
<dbReference type="Proteomes" id="UP000586918">
    <property type="component" value="Unassembled WGS sequence"/>
</dbReference>
<evidence type="ECO:0000256" key="1">
    <source>
        <dbReference type="SAM" id="MobiDB-lite"/>
    </source>
</evidence>
<name>A0A848DSF4_9PSEU</name>
<feature type="region of interest" description="Disordered" evidence="1">
    <location>
        <begin position="1"/>
        <end position="22"/>
    </location>
</feature>